<name>A0ABY1JCI9_9BACT</name>
<protein>
    <recommendedName>
        <fullName evidence="3 10">Lipid-A-disaccharide synthase</fullName>
        <ecNumber evidence="2 10">2.4.1.182</ecNumber>
    </recommendedName>
</protein>
<evidence type="ECO:0000256" key="4">
    <source>
        <dbReference type="ARBA" id="ARBA00022516"/>
    </source>
</evidence>
<dbReference type="NCBIfam" id="TIGR00215">
    <property type="entry name" value="lpxB"/>
    <property type="match status" value="1"/>
</dbReference>
<keyword evidence="12" id="KW-1185">Reference proteome</keyword>
<dbReference type="EMBL" id="FSQZ01000001">
    <property type="protein sequence ID" value="SIN65643.1"/>
    <property type="molecule type" value="Genomic_DNA"/>
</dbReference>
<organism evidence="11 12">
    <name type="scientific">Acetomicrobium flavidum</name>
    <dbReference type="NCBI Taxonomy" id="49896"/>
    <lineage>
        <taxon>Bacteria</taxon>
        <taxon>Thermotogati</taxon>
        <taxon>Synergistota</taxon>
        <taxon>Synergistia</taxon>
        <taxon>Synergistales</taxon>
        <taxon>Acetomicrobiaceae</taxon>
        <taxon>Acetomicrobium</taxon>
    </lineage>
</organism>
<evidence type="ECO:0000256" key="7">
    <source>
        <dbReference type="ARBA" id="ARBA00022679"/>
    </source>
</evidence>
<keyword evidence="6" id="KW-0328">Glycosyltransferase</keyword>
<sequence>MSLFLSCGEASGDHYAGCLIKALDGRLGRCWGMLGPEGTTSGGHEVWSYSELQVMGISEGLKSLLRLSRLKDRMANSVLKEMPDCVVVIDSPDYHIPLIKAIRRKGYRNPIFYVSPPTAWAWRAKRADVIRDLEVTCFPLFEFEHRFYTDKGVESRWMGHPLLDDLCDYAPDEDVINAYSGKRIVALLPGSRSTEVRRLAPVLREVGVELKRMGYNPVVSVAKSLPSVDRQALKRMDSGLSFFEGKGVDLMYVSEFVIGACGTAAVEAMMLDKFMVALYKASFLSYLVYKLMVKTQWVAMPNILLGREVYPELLQGEVKASSALEAVLRYLKDTTKVHNDLAKARSKMGDRGAYKFWADVIAETVGR</sequence>
<gene>
    <name evidence="11" type="ORF">SAMN05444368_0791</name>
</gene>
<dbReference type="EC" id="2.4.1.182" evidence="2 10"/>
<evidence type="ECO:0000313" key="12">
    <source>
        <dbReference type="Proteomes" id="UP000185093"/>
    </source>
</evidence>
<accession>A0ABY1JCI9</accession>
<proteinExistence type="predicted"/>
<dbReference type="InterPro" id="IPR003835">
    <property type="entry name" value="Glyco_trans_19"/>
</dbReference>
<evidence type="ECO:0000256" key="2">
    <source>
        <dbReference type="ARBA" id="ARBA00012687"/>
    </source>
</evidence>
<evidence type="ECO:0000256" key="6">
    <source>
        <dbReference type="ARBA" id="ARBA00022676"/>
    </source>
</evidence>
<keyword evidence="8" id="KW-0443">Lipid metabolism</keyword>
<keyword evidence="5" id="KW-0441">Lipid A biosynthesis</keyword>
<keyword evidence="4" id="KW-0444">Lipid biosynthesis</keyword>
<keyword evidence="7" id="KW-0808">Transferase</keyword>
<evidence type="ECO:0000256" key="8">
    <source>
        <dbReference type="ARBA" id="ARBA00023098"/>
    </source>
</evidence>
<dbReference type="SUPFAM" id="SSF53756">
    <property type="entry name" value="UDP-Glycosyltransferase/glycogen phosphorylase"/>
    <property type="match status" value="1"/>
</dbReference>
<comment type="catalytic activity">
    <reaction evidence="9">
        <text>a lipid X + a UDP-2-N,3-O-bis[(3R)-3-hydroxyacyl]-alpha-D-glucosamine = a lipid A disaccharide + UDP + H(+)</text>
        <dbReference type="Rhea" id="RHEA:67828"/>
        <dbReference type="ChEBI" id="CHEBI:15378"/>
        <dbReference type="ChEBI" id="CHEBI:58223"/>
        <dbReference type="ChEBI" id="CHEBI:137748"/>
        <dbReference type="ChEBI" id="CHEBI:176338"/>
        <dbReference type="ChEBI" id="CHEBI:176343"/>
        <dbReference type="EC" id="2.4.1.182"/>
    </reaction>
</comment>
<evidence type="ECO:0000256" key="10">
    <source>
        <dbReference type="NCBIfam" id="TIGR00215"/>
    </source>
</evidence>
<evidence type="ECO:0000256" key="3">
    <source>
        <dbReference type="ARBA" id="ARBA00020902"/>
    </source>
</evidence>
<comment type="caution">
    <text evidence="11">The sequence shown here is derived from an EMBL/GenBank/DDBJ whole genome shotgun (WGS) entry which is preliminary data.</text>
</comment>
<dbReference type="PANTHER" id="PTHR30372">
    <property type="entry name" value="LIPID-A-DISACCHARIDE SYNTHASE"/>
    <property type="match status" value="1"/>
</dbReference>
<evidence type="ECO:0000313" key="11">
    <source>
        <dbReference type="EMBL" id="SIN65643.1"/>
    </source>
</evidence>
<dbReference type="PANTHER" id="PTHR30372:SF4">
    <property type="entry name" value="LIPID-A-DISACCHARIDE SYNTHASE, MITOCHONDRIAL-RELATED"/>
    <property type="match status" value="1"/>
</dbReference>
<dbReference type="Proteomes" id="UP000185093">
    <property type="component" value="Unassembled WGS sequence"/>
</dbReference>
<evidence type="ECO:0000256" key="1">
    <source>
        <dbReference type="ARBA" id="ARBA00002056"/>
    </source>
</evidence>
<dbReference type="RefSeq" id="WP_074199338.1">
    <property type="nucleotide sequence ID" value="NZ_FSQZ01000001.1"/>
</dbReference>
<comment type="function">
    <text evidence="1">Condensation of UDP-2,3-diacylglucosamine and 2,3-diacylglucosamine-1-phosphate to form lipid A disaccharide, a precursor of lipid A, a phosphorylated glycolipid that anchors the lipopolysaccharide to the outer membrane of the cell.</text>
</comment>
<reference evidence="11 12" key="1">
    <citation type="submission" date="2016-11" db="EMBL/GenBank/DDBJ databases">
        <authorList>
            <person name="Varghese N."/>
            <person name="Submissions S."/>
        </authorList>
    </citation>
    <scope>NUCLEOTIDE SEQUENCE [LARGE SCALE GENOMIC DNA]</scope>
    <source>
        <strain evidence="11 12">DSM 20664</strain>
    </source>
</reference>
<dbReference type="Pfam" id="PF02684">
    <property type="entry name" value="LpxB"/>
    <property type="match status" value="1"/>
</dbReference>
<evidence type="ECO:0000256" key="5">
    <source>
        <dbReference type="ARBA" id="ARBA00022556"/>
    </source>
</evidence>
<evidence type="ECO:0000256" key="9">
    <source>
        <dbReference type="ARBA" id="ARBA00048975"/>
    </source>
</evidence>